<dbReference type="VEuPathDB" id="AmoebaDB:FDP41_000341"/>
<dbReference type="VEuPathDB" id="AmoebaDB:NfTy_000470"/>
<protein>
    <submittedName>
        <fullName evidence="2">Uncharacterized protein</fullName>
    </submittedName>
</protein>
<evidence type="ECO:0000313" key="3">
    <source>
        <dbReference type="Proteomes" id="UP000444721"/>
    </source>
</evidence>
<feature type="compositionally biased region" description="Polar residues" evidence="1">
    <location>
        <begin position="208"/>
        <end position="243"/>
    </location>
</feature>
<feature type="compositionally biased region" description="Polar residues" evidence="1">
    <location>
        <begin position="291"/>
        <end position="316"/>
    </location>
</feature>
<dbReference type="GeneID" id="68107559"/>
<dbReference type="RefSeq" id="XP_044569155.1">
    <property type="nucleotide sequence ID" value="XM_044706711.1"/>
</dbReference>
<feature type="compositionally biased region" description="Low complexity" evidence="1">
    <location>
        <begin position="25"/>
        <end position="39"/>
    </location>
</feature>
<gene>
    <name evidence="2" type="ORF">FDP41_000341</name>
</gene>
<dbReference type="AlphaFoldDB" id="A0A6A5CBL4"/>
<evidence type="ECO:0000256" key="1">
    <source>
        <dbReference type="SAM" id="MobiDB-lite"/>
    </source>
</evidence>
<feature type="region of interest" description="Disordered" evidence="1">
    <location>
        <begin position="272"/>
        <end position="339"/>
    </location>
</feature>
<organism evidence="2 3">
    <name type="scientific">Naegleria fowleri</name>
    <name type="common">Brain eating amoeba</name>
    <dbReference type="NCBI Taxonomy" id="5763"/>
    <lineage>
        <taxon>Eukaryota</taxon>
        <taxon>Discoba</taxon>
        <taxon>Heterolobosea</taxon>
        <taxon>Tetramitia</taxon>
        <taxon>Eutetramitia</taxon>
        <taxon>Vahlkampfiidae</taxon>
        <taxon>Naegleria</taxon>
    </lineage>
</organism>
<proteinExistence type="predicted"/>
<reference evidence="2 3" key="1">
    <citation type="journal article" date="2019" name="Sci. Rep.">
        <title>Nanopore sequencing improves the draft genome of the human pathogenic amoeba Naegleria fowleri.</title>
        <authorList>
            <person name="Liechti N."/>
            <person name="Schurch N."/>
            <person name="Bruggmann R."/>
            <person name="Wittwer M."/>
        </authorList>
    </citation>
    <scope>NUCLEOTIDE SEQUENCE [LARGE SCALE GENOMIC DNA]</scope>
    <source>
        <strain evidence="2 3">ATCC 30894</strain>
    </source>
</reference>
<sequence>MVQSTPSSHNFRRSSTSMINPSPQPFSSSMFMKSGGSSSHLYKLQGQSTTTSLSSSHHHHHHSSQGKITKRHKTALRNYPVLVAPQRSLVGGGRGGIDQQQNPSSSSSSSSIPPTPVPFTSTRKKQQPQNASCVHMCTTYSSSSYGSEKAKTINKKNSSVLSSVMQQLTFHSMNPKSTVSSNGNGNSSTARNHSQVVVVDEDGLSYCNPPNSQRSSPLPSSHNQSKSQARSINHASSSTSTTALQFNQVDIKAPSRSSPKRDQNYQIFHFKLHNRSGSTSSSSSSSGGSSNNAGTCQAQAQPPLTSERVTSSTLTPNGDMAACRHGNMPLLSPNHPHSTQTCSSSQIWKSCSSTYYTHHHHQQPASCSSSASLTPSASTSTGCSQQQSLASHPTLLNEEEEEEPLFIILSPFREQSSESPLTLKIPSIKYLERTILNEPISGREKYCAASTSSFSSPSAAMSRKYDMEKIFKNYISEKEMLTSHLNLNSTNSKTI</sequence>
<evidence type="ECO:0000313" key="2">
    <source>
        <dbReference type="EMBL" id="KAF0984442.1"/>
    </source>
</evidence>
<feature type="region of interest" description="Disordered" evidence="1">
    <location>
        <begin position="1"/>
        <end position="71"/>
    </location>
</feature>
<keyword evidence="3" id="KW-1185">Reference proteome</keyword>
<dbReference type="Proteomes" id="UP000444721">
    <property type="component" value="Unassembled WGS sequence"/>
</dbReference>
<accession>A0A6A5CBL4</accession>
<dbReference type="OrthoDB" id="10629290at2759"/>
<feature type="compositionally biased region" description="Low complexity" evidence="1">
    <location>
        <begin position="276"/>
        <end position="290"/>
    </location>
</feature>
<comment type="caution">
    <text evidence="2">The sequence shown here is derived from an EMBL/GenBank/DDBJ whole genome shotgun (WGS) entry which is preliminary data.</text>
</comment>
<dbReference type="VEuPathDB" id="AmoebaDB:NF0004850"/>
<feature type="compositionally biased region" description="Low complexity" evidence="1">
    <location>
        <begin position="103"/>
        <end position="112"/>
    </location>
</feature>
<name>A0A6A5CBL4_NAEFO</name>
<feature type="compositionally biased region" description="Basic residues" evidence="1">
    <location>
        <begin position="56"/>
        <end position="71"/>
    </location>
</feature>
<feature type="compositionally biased region" description="Polar residues" evidence="1">
    <location>
        <begin position="1"/>
        <end position="20"/>
    </location>
</feature>
<dbReference type="EMBL" id="VFQX01000002">
    <property type="protein sequence ID" value="KAF0984442.1"/>
    <property type="molecule type" value="Genomic_DNA"/>
</dbReference>
<feature type="region of interest" description="Disordered" evidence="1">
    <location>
        <begin position="87"/>
        <end position="130"/>
    </location>
</feature>
<feature type="region of interest" description="Disordered" evidence="1">
    <location>
        <begin position="203"/>
        <end position="243"/>
    </location>
</feature>